<dbReference type="InterPro" id="IPR057601">
    <property type="entry name" value="Oar-like_b-barrel"/>
</dbReference>
<evidence type="ECO:0000259" key="4">
    <source>
        <dbReference type="Pfam" id="PF25183"/>
    </source>
</evidence>
<dbReference type="Gene3D" id="2.40.170.20">
    <property type="entry name" value="TonB-dependent receptor, beta-barrel domain"/>
    <property type="match status" value="1"/>
</dbReference>
<feature type="non-terminal residue" evidence="5">
    <location>
        <position position="303"/>
    </location>
</feature>
<evidence type="ECO:0000256" key="3">
    <source>
        <dbReference type="ARBA" id="ARBA00023237"/>
    </source>
</evidence>
<dbReference type="InterPro" id="IPR036942">
    <property type="entry name" value="Beta-barrel_TonB_sf"/>
</dbReference>
<proteinExistence type="predicted"/>
<dbReference type="AlphaFoldDB" id="X1AKQ1"/>
<keyword evidence="3" id="KW-0998">Cell outer membrane</keyword>
<comment type="subcellular location">
    <subcellularLocation>
        <location evidence="1">Cell outer membrane</location>
    </subcellularLocation>
</comment>
<protein>
    <recommendedName>
        <fullName evidence="4">TonB-dependent transporter Oar-like beta-barrel domain-containing protein</fullName>
    </recommendedName>
</protein>
<gene>
    <name evidence="5" type="ORF">S01H4_31778</name>
</gene>
<reference evidence="5" key="1">
    <citation type="journal article" date="2014" name="Front. Microbiol.">
        <title>High frequency of phylogenetically diverse reductive dehalogenase-homologous genes in deep subseafloor sedimentary metagenomes.</title>
        <authorList>
            <person name="Kawai M."/>
            <person name="Futagami T."/>
            <person name="Toyoda A."/>
            <person name="Takaki Y."/>
            <person name="Nishi S."/>
            <person name="Hori S."/>
            <person name="Arai W."/>
            <person name="Tsubouchi T."/>
            <person name="Morono Y."/>
            <person name="Uchiyama I."/>
            <person name="Ito T."/>
            <person name="Fujiyama A."/>
            <person name="Inagaki F."/>
            <person name="Takami H."/>
        </authorList>
    </citation>
    <scope>NUCLEOTIDE SEQUENCE</scope>
    <source>
        <strain evidence="5">Expedition CK06-06</strain>
    </source>
</reference>
<dbReference type="Pfam" id="PF25183">
    <property type="entry name" value="OMP_b-brl_4"/>
    <property type="match status" value="1"/>
</dbReference>
<name>X1AKQ1_9ZZZZ</name>
<sequence length="303" mass="34840">CHINWDQTQATGEKYMEIDEAPHSEYNLFGKLTTNPMQKLRITASYNLASIYENFYASQLENYLDSSAISKRRKEISHLIIGNVYYVMQKNFFLDARVGYIHRIFPLLYGENALAGEPRLYDRYYDMYTNNPPYQDIRTQQRINSGLTGSLFADNVLGSSHELRFGAEYEWNENRSNFWRENPFYIHYYQGSIYAYPDSETSNRTQLYAYTCGLASGASIQKTVKSRISIFAQDSFTIGGRLTFNLGFRANYSNGNFPGQMHYGSADIYGIFDILPGLGLQYKGFSTQAINALNWINISPRIG</sequence>
<dbReference type="SUPFAM" id="SSF56935">
    <property type="entry name" value="Porins"/>
    <property type="match status" value="1"/>
</dbReference>
<dbReference type="GO" id="GO:0009279">
    <property type="term" value="C:cell outer membrane"/>
    <property type="evidence" value="ECO:0007669"/>
    <property type="project" value="UniProtKB-SubCell"/>
</dbReference>
<keyword evidence="2" id="KW-0472">Membrane</keyword>
<feature type="domain" description="TonB-dependent transporter Oar-like beta-barrel" evidence="4">
    <location>
        <begin position="12"/>
        <end position="303"/>
    </location>
</feature>
<evidence type="ECO:0000256" key="2">
    <source>
        <dbReference type="ARBA" id="ARBA00023136"/>
    </source>
</evidence>
<dbReference type="EMBL" id="BART01016540">
    <property type="protein sequence ID" value="GAG83014.1"/>
    <property type="molecule type" value="Genomic_DNA"/>
</dbReference>
<evidence type="ECO:0000256" key="1">
    <source>
        <dbReference type="ARBA" id="ARBA00004442"/>
    </source>
</evidence>
<feature type="non-terminal residue" evidence="5">
    <location>
        <position position="1"/>
    </location>
</feature>
<evidence type="ECO:0000313" key="5">
    <source>
        <dbReference type="EMBL" id="GAG83014.1"/>
    </source>
</evidence>
<comment type="caution">
    <text evidence="5">The sequence shown here is derived from an EMBL/GenBank/DDBJ whole genome shotgun (WGS) entry which is preliminary data.</text>
</comment>
<organism evidence="5">
    <name type="scientific">marine sediment metagenome</name>
    <dbReference type="NCBI Taxonomy" id="412755"/>
    <lineage>
        <taxon>unclassified sequences</taxon>
        <taxon>metagenomes</taxon>
        <taxon>ecological metagenomes</taxon>
    </lineage>
</organism>
<accession>X1AKQ1</accession>